<dbReference type="STRING" id="494026.PGLA_17680"/>
<feature type="transmembrane region" description="Helical" evidence="2">
    <location>
        <begin position="363"/>
        <end position="383"/>
    </location>
</feature>
<keyword evidence="4" id="KW-1185">Reference proteome</keyword>
<feature type="transmembrane region" description="Helical" evidence="2">
    <location>
        <begin position="530"/>
        <end position="553"/>
    </location>
</feature>
<feature type="transmembrane region" description="Helical" evidence="2">
    <location>
        <begin position="450"/>
        <end position="466"/>
    </location>
</feature>
<feature type="transmembrane region" description="Helical" evidence="2">
    <location>
        <begin position="698"/>
        <end position="720"/>
    </location>
</feature>
<dbReference type="Proteomes" id="UP000076967">
    <property type="component" value="Unassembled WGS sequence"/>
</dbReference>
<organism evidence="3 4">
    <name type="scientific">Paenibacillus glacialis</name>
    <dbReference type="NCBI Taxonomy" id="494026"/>
    <lineage>
        <taxon>Bacteria</taxon>
        <taxon>Bacillati</taxon>
        <taxon>Bacillota</taxon>
        <taxon>Bacilli</taxon>
        <taxon>Bacillales</taxon>
        <taxon>Paenibacillaceae</taxon>
        <taxon>Paenibacillus</taxon>
    </lineage>
</organism>
<keyword evidence="2" id="KW-0472">Membrane</keyword>
<keyword evidence="2" id="KW-0812">Transmembrane</keyword>
<dbReference type="OrthoDB" id="2078443at2"/>
<evidence type="ECO:0000256" key="1">
    <source>
        <dbReference type="SAM" id="Coils"/>
    </source>
</evidence>
<accession>A0A168JLL3</accession>
<sequence length="853" mass="98275">MKEFKDRLFHIQHSQNQLAKEVQTLIHEYESHDVIHENEQLQEQHKEQKIRLTTLQKKISLLEEENVKLRTSLTEQILNEKLNIINVSREKLDTYFASSTEEHSNRLRAFELQTKTAVHRHFERASNHLKEEKEEIAVKLAEISNELNQKIMLHRERLLEDERRLHQHTRTGLDQFATEEVTEEVMQKRIKQNQFEMKIGLNWLNKVAMLLIILAVGVSFKYTYSTWFNGYMKGSAFFLLGIIMLVAGEWLFRKQKQTFALGLLGGGISVLYGSIFYSYFLLGIINMNVGLLLSILVSLTAVLLALRYHSKSIISLGLVGGYLPLFSYMWAFGLEGNSVYVAMGYLFLLNASILLVSFNKRWVIVNYISFLFNVPSMLALAGLSDSAPISMVYVAITFTMYLGMTLGYPFKYQSKLSWWDFTLLALNTFISCVTLYILFHEADWEDFQGLLALVFCLVYIGLGRFLEKFMHQERQTTLLFYATSLTFAILMIPFQFGTEWVAIGWLVEGVLLTIYGSLNRFKMLEKVGWGILTLCLAAFLWVDLLTNLFLFGYDDPYYTLKYSFITAGMLLVTLFYAIQQHKQVAQLFSRPYESQLVRIFKYATLLNVWFYFMYEMGDLYNTWVPIDFSHFDFYKTLLLASVTIALAYGLSKVKVLFDRVVKYYGMFLYGVGYLLCIMVTLTSPALQSDYTYNSATEYIALGILVGFNVLVFFSIRDVLIAVIRQQYKSIEIYPVALGVYLLGILTSFLVVQFQLEEIGLIFSLLYLLLAIVYIAFGFRYRYVYIRRFGLGLTLAATGKLILYDLSLLSTLSTIVAYFTFGIVLLGISYGYQKVSSRLGETHANEGVEADSKS</sequence>
<feature type="transmembrane region" description="Helical" evidence="2">
    <location>
        <begin position="417"/>
        <end position="438"/>
    </location>
</feature>
<protein>
    <recommendedName>
        <fullName evidence="5">DUF2339 domain-containing protein</fullName>
    </recommendedName>
</protein>
<feature type="transmembrane region" description="Helical" evidence="2">
    <location>
        <begin position="313"/>
        <end position="332"/>
    </location>
</feature>
<dbReference type="PANTHER" id="PTHR38434:SF1">
    <property type="entry name" value="BLL2549 PROTEIN"/>
    <property type="match status" value="1"/>
</dbReference>
<keyword evidence="1" id="KW-0175">Coiled coil</keyword>
<dbReference type="EMBL" id="LVJH01000034">
    <property type="protein sequence ID" value="OAB40801.1"/>
    <property type="molecule type" value="Genomic_DNA"/>
</dbReference>
<dbReference type="RefSeq" id="WP_068535383.1">
    <property type="nucleotide sequence ID" value="NZ_LVJH01000034.1"/>
</dbReference>
<feature type="transmembrane region" description="Helical" evidence="2">
    <location>
        <begin position="732"/>
        <end position="752"/>
    </location>
</feature>
<feature type="transmembrane region" description="Helical" evidence="2">
    <location>
        <begin position="500"/>
        <end position="518"/>
    </location>
</feature>
<feature type="transmembrane region" description="Helical" evidence="2">
    <location>
        <begin position="389"/>
        <end position="410"/>
    </location>
</feature>
<feature type="transmembrane region" description="Helical" evidence="2">
    <location>
        <begin position="758"/>
        <end position="776"/>
    </location>
</feature>
<feature type="transmembrane region" description="Helical" evidence="2">
    <location>
        <begin position="478"/>
        <end position="494"/>
    </location>
</feature>
<dbReference type="Pfam" id="PF10101">
    <property type="entry name" value="DUF2339"/>
    <property type="match status" value="1"/>
</dbReference>
<feature type="transmembrane region" description="Helical" evidence="2">
    <location>
        <begin position="338"/>
        <end position="356"/>
    </location>
</feature>
<evidence type="ECO:0000256" key="2">
    <source>
        <dbReference type="SAM" id="Phobius"/>
    </source>
</evidence>
<feature type="transmembrane region" description="Helical" evidence="2">
    <location>
        <begin position="285"/>
        <end position="306"/>
    </location>
</feature>
<reference evidence="3 4" key="1">
    <citation type="submission" date="2016-03" db="EMBL/GenBank/DDBJ databases">
        <title>Draft genome sequence of Paenibacillus glacialis DSM 22343.</title>
        <authorList>
            <person name="Shin S.-K."/>
            <person name="Yi H."/>
        </authorList>
    </citation>
    <scope>NUCLEOTIDE SEQUENCE [LARGE SCALE GENOMIC DNA]</scope>
    <source>
        <strain evidence="3 4">DSM 22343</strain>
    </source>
</reference>
<feature type="transmembrane region" description="Helical" evidence="2">
    <location>
        <begin position="634"/>
        <end position="651"/>
    </location>
</feature>
<gene>
    <name evidence="3" type="ORF">PGLA_17680</name>
</gene>
<name>A0A168JLL3_9BACL</name>
<dbReference type="InterPro" id="IPR019286">
    <property type="entry name" value="DUF2339_TM"/>
</dbReference>
<comment type="caution">
    <text evidence="3">The sequence shown here is derived from an EMBL/GenBank/DDBJ whole genome shotgun (WGS) entry which is preliminary data.</text>
</comment>
<feature type="transmembrane region" description="Helical" evidence="2">
    <location>
        <begin position="259"/>
        <end position="279"/>
    </location>
</feature>
<feature type="coiled-coil region" evidence="1">
    <location>
        <begin position="38"/>
        <end position="72"/>
    </location>
</feature>
<feature type="transmembrane region" description="Helical" evidence="2">
    <location>
        <begin position="234"/>
        <end position="252"/>
    </location>
</feature>
<proteinExistence type="predicted"/>
<feature type="transmembrane region" description="Helical" evidence="2">
    <location>
        <begin position="663"/>
        <end position="686"/>
    </location>
</feature>
<feature type="transmembrane region" description="Helical" evidence="2">
    <location>
        <begin position="599"/>
        <end position="614"/>
    </location>
</feature>
<evidence type="ECO:0000313" key="3">
    <source>
        <dbReference type="EMBL" id="OAB40801.1"/>
    </source>
</evidence>
<feature type="transmembrane region" description="Helical" evidence="2">
    <location>
        <begin position="814"/>
        <end position="831"/>
    </location>
</feature>
<keyword evidence="2" id="KW-1133">Transmembrane helix</keyword>
<evidence type="ECO:0008006" key="5">
    <source>
        <dbReference type="Google" id="ProtNLM"/>
    </source>
</evidence>
<dbReference type="PANTHER" id="PTHR38434">
    <property type="entry name" value="BLL2549 PROTEIN"/>
    <property type="match status" value="1"/>
</dbReference>
<dbReference type="AlphaFoldDB" id="A0A168JLL3"/>
<feature type="transmembrane region" description="Helical" evidence="2">
    <location>
        <begin position="559"/>
        <end position="578"/>
    </location>
</feature>
<evidence type="ECO:0000313" key="4">
    <source>
        <dbReference type="Proteomes" id="UP000076967"/>
    </source>
</evidence>
<feature type="transmembrane region" description="Helical" evidence="2">
    <location>
        <begin position="203"/>
        <end position="222"/>
    </location>
</feature>